<dbReference type="PANTHER" id="PTHR30093:SF34">
    <property type="entry name" value="PREPILIN PEPTIDASE-DEPENDENT PROTEIN D"/>
    <property type="match status" value="1"/>
</dbReference>
<evidence type="ECO:0000313" key="4">
    <source>
        <dbReference type="EMBL" id="MFC3150815.1"/>
    </source>
</evidence>
<dbReference type="RefSeq" id="WP_386718312.1">
    <property type="nucleotide sequence ID" value="NZ_JBHRSZ010000002.1"/>
</dbReference>
<dbReference type="Proteomes" id="UP001595476">
    <property type="component" value="Unassembled WGS sequence"/>
</dbReference>
<dbReference type="InterPro" id="IPR045584">
    <property type="entry name" value="Pilin-like"/>
</dbReference>
<comment type="similarity">
    <text evidence="1">Belongs to the N-Me-Phe pilin family.</text>
</comment>
<dbReference type="PANTHER" id="PTHR30093">
    <property type="entry name" value="GENERAL SECRETION PATHWAY PROTEIN G"/>
    <property type="match status" value="1"/>
</dbReference>
<sequence length="178" mass="18875">MKQAIQKGFTLIELMIVVAIIGILAAVAIPAYQDYIVATDMTKVVNQFETGRKLVESEMSKQKNLKKARNGMTDAEIADRVVTDADTFRARLNQTGTSPSGDFAFADAVDDAAGVIGLTGDAAGDIWVEGEAVTVTIPAYKDINPDEIDGEAGVAGCGAGQLPTYLEDGVYTVTFCFN</sequence>
<keyword evidence="3" id="KW-0472">Membrane</keyword>
<dbReference type="EMBL" id="JBHRSZ010000002">
    <property type="protein sequence ID" value="MFC3150815.1"/>
    <property type="molecule type" value="Genomic_DNA"/>
</dbReference>
<evidence type="ECO:0000256" key="3">
    <source>
        <dbReference type="SAM" id="Phobius"/>
    </source>
</evidence>
<dbReference type="SUPFAM" id="SSF54523">
    <property type="entry name" value="Pili subunits"/>
    <property type="match status" value="1"/>
</dbReference>
<dbReference type="NCBIfam" id="TIGR02532">
    <property type="entry name" value="IV_pilin_GFxxxE"/>
    <property type="match status" value="1"/>
</dbReference>
<dbReference type="InterPro" id="IPR012902">
    <property type="entry name" value="N_methyl_site"/>
</dbReference>
<keyword evidence="5" id="KW-1185">Reference proteome</keyword>
<dbReference type="PROSITE" id="PS00409">
    <property type="entry name" value="PROKAR_NTER_METHYL"/>
    <property type="match status" value="1"/>
</dbReference>
<accession>A0ABV7HFC4</accession>
<evidence type="ECO:0000313" key="5">
    <source>
        <dbReference type="Proteomes" id="UP001595476"/>
    </source>
</evidence>
<organism evidence="4 5">
    <name type="scientific">Litoribrevibacter euphylliae</name>
    <dbReference type="NCBI Taxonomy" id="1834034"/>
    <lineage>
        <taxon>Bacteria</taxon>
        <taxon>Pseudomonadati</taxon>
        <taxon>Pseudomonadota</taxon>
        <taxon>Gammaproteobacteria</taxon>
        <taxon>Oceanospirillales</taxon>
        <taxon>Oceanospirillaceae</taxon>
        <taxon>Litoribrevibacter</taxon>
    </lineage>
</organism>
<gene>
    <name evidence="4" type="ORF">ACFOEK_07235</name>
</gene>
<keyword evidence="3" id="KW-1133">Transmembrane helix</keyword>
<evidence type="ECO:0000256" key="1">
    <source>
        <dbReference type="ARBA" id="ARBA00005233"/>
    </source>
</evidence>
<evidence type="ECO:0000256" key="2">
    <source>
        <dbReference type="ARBA" id="ARBA00022481"/>
    </source>
</evidence>
<feature type="transmembrane region" description="Helical" evidence="3">
    <location>
        <begin position="12"/>
        <end position="32"/>
    </location>
</feature>
<comment type="caution">
    <text evidence="4">The sequence shown here is derived from an EMBL/GenBank/DDBJ whole genome shotgun (WGS) entry which is preliminary data.</text>
</comment>
<proteinExistence type="inferred from homology"/>
<name>A0ABV7HFC4_9GAMM</name>
<keyword evidence="2" id="KW-0488">Methylation</keyword>
<dbReference type="Pfam" id="PF07963">
    <property type="entry name" value="N_methyl"/>
    <property type="match status" value="1"/>
</dbReference>
<protein>
    <submittedName>
        <fullName evidence="4">Prepilin-type N-terminal cleavage/methylation domain-containing protein</fullName>
    </submittedName>
</protein>
<dbReference type="Gene3D" id="3.30.700.10">
    <property type="entry name" value="Glycoprotein, Type 4 Pilin"/>
    <property type="match status" value="1"/>
</dbReference>
<keyword evidence="3" id="KW-0812">Transmembrane</keyword>
<reference evidence="5" key="1">
    <citation type="journal article" date="2019" name="Int. J. Syst. Evol. Microbiol.">
        <title>The Global Catalogue of Microorganisms (GCM) 10K type strain sequencing project: providing services to taxonomists for standard genome sequencing and annotation.</title>
        <authorList>
            <consortium name="The Broad Institute Genomics Platform"/>
            <consortium name="The Broad Institute Genome Sequencing Center for Infectious Disease"/>
            <person name="Wu L."/>
            <person name="Ma J."/>
        </authorList>
    </citation>
    <scope>NUCLEOTIDE SEQUENCE [LARGE SCALE GENOMIC DNA]</scope>
    <source>
        <strain evidence="5">KCTC 52438</strain>
    </source>
</reference>